<feature type="compositionally biased region" description="Basic and acidic residues" evidence="1">
    <location>
        <begin position="458"/>
        <end position="469"/>
    </location>
</feature>
<evidence type="ECO:0000313" key="3">
    <source>
        <dbReference type="Proteomes" id="UP000886998"/>
    </source>
</evidence>
<feature type="compositionally biased region" description="Low complexity" evidence="1">
    <location>
        <begin position="237"/>
        <end position="246"/>
    </location>
</feature>
<evidence type="ECO:0000256" key="1">
    <source>
        <dbReference type="SAM" id="MobiDB-lite"/>
    </source>
</evidence>
<feature type="region of interest" description="Disordered" evidence="1">
    <location>
        <begin position="634"/>
        <end position="704"/>
    </location>
</feature>
<feature type="compositionally biased region" description="Basic and acidic residues" evidence="1">
    <location>
        <begin position="201"/>
        <end position="235"/>
    </location>
</feature>
<feature type="region of interest" description="Disordered" evidence="1">
    <location>
        <begin position="487"/>
        <end position="614"/>
    </location>
</feature>
<sequence length="723" mass="84160">MPALIEGKRLKYTCYLFIDEEARIQVETNMFMFAILVAFHWSVRMMKISKSSHKLHKSSRGSPVRKEGLKKSLHSGSSLRSPESARPPSMKRLSPGLKHSPIMGPSKSMHSPRMRSISPPQRSLNRHSMQDSPVPIDRVRSLKRHKFDKRKLSPSPVRHDISSSHDVRAHSPYHEDSYASPRSSVHGSHFSPPPIKKKIRREPDRFDPVESSRSDVMRHSDISMHDSRISHRSEIVTHSSSMSSMSHTRHHHAHITSSSTENRRDRFEIDQGHGGSSPNISSLLSKRISIKPSYDSQQVERYRSSSPVGRFASNSEKRYAPTLHERFSAVVESGRTEPKIKYSREELEKITIGIHRSLKSGSPTLRRIVDPNDVKLVRRANEGHRPMFDREEIKQAQRDMREDAYYEKRGTSSGAAYNSSHSMDLRDIENYEITRHRFDPHHQTFHSSSGRSLSDRWQNSDEKKDNVAIDRDDREYDRRIKRSYVDVRSKSGDRDFRSERYSGRETSRSRSDYPESQQRVLSSPTEHRSVPMHRKESTHIDVRKKLNMRRESDRELPPNVHPSTRRSYLPTEKRYSESLSRVDKHNDRRSPGMDSRKWSPKRRSPSRVEKVSEFSRRPDKYAYKSWSNDLDVPSHSSNYYEERSEGADSYRGRGSSRPFRSSRGFRGRSYRGSFSTRSNYRGGYRNSSTFRGRGGSRRGRFSPNLWEHDLYSRTPEDRKMDLP</sequence>
<organism evidence="2 3">
    <name type="scientific">Trichonephila inaurata madagascariensis</name>
    <dbReference type="NCBI Taxonomy" id="2747483"/>
    <lineage>
        <taxon>Eukaryota</taxon>
        <taxon>Metazoa</taxon>
        <taxon>Ecdysozoa</taxon>
        <taxon>Arthropoda</taxon>
        <taxon>Chelicerata</taxon>
        <taxon>Arachnida</taxon>
        <taxon>Araneae</taxon>
        <taxon>Araneomorphae</taxon>
        <taxon>Entelegynae</taxon>
        <taxon>Araneoidea</taxon>
        <taxon>Nephilidae</taxon>
        <taxon>Trichonephila</taxon>
        <taxon>Trichonephila inaurata</taxon>
    </lineage>
</organism>
<protein>
    <submittedName>
        <fullName evidence="2">Uncharacterized protein</fullName>
    </submittedName>
</protein>
<feature type="compositionally biased region" description="Basic residues" evidence="1">
    <location>
        <begin position="50"/>
        <end position="59"/>
    </location>
</feature>
<feature type="compositionally biased region" description="Polar residues" evidence="1">
    <location>
        <begin position="118"/>
        <end position="131"/>
    </location>
</feature>
<feature type="compositionally biased region" description="Polar residues" evidence="1">
    <location>
        <begin position="445"/>
        <end position="457"/>
    </location>
</feature>
<dbReference type="Proteomes" id="UP000886998">
    <property type="component" value="Unassembled WGS sequence"/>
</dbReference>
<feature type="region of interest" description="Disordered" evidence="1">
    <location>
        <begin position="439"/>
        <end position="469"/>
    </location>
</feature>
<feature type="compositionally biased region" description="Low complexity" evidence="1">
    <location>
        <begin position="652"/>
        <end position="662"/>
    </location>
</feature>
<keyword evidence="3" id="KW-1185">Reference proteome</keyword>
<feature type="compositionally biased region" description="Basic and acidic residues" evidence="1">
    <location>
        <begin position="157"/>
        <end position="177"/>
    </location>
</feature>
<feature type="compositionally biased region" description="Basic and acidic residues" evidence="1">
    <location>
        <begin position="571"/>
        <end position="597"/>
    </location>
</feature>
<accession>A0A8X6YCS8</accession>
<dbReference type="OrthoDB" id="6435118at2759"/>
<feature type="compositionally biased region" description="Basic and acidic residues" evidence="1">
    <location>
        <begin position="487"/>
        <end position="513"/>
    </location>
</feature>
<feature type="compositionally biased region" description="Basic and acidic residues" evidence="1">
    <location>
        <begin position="525"/>
        <end position="556"/>
    </location>
</feature>
<feature type="compositionally biased region" description="Low complexity" evidence="1">
    <location>
        <begin position="74"/>
        <end position="84"/>
    </location>
</feature>
<feature type="compositionally biased region" description="Polar residues" evidence="1">
    <location>
        <begin position="514"/>
        <end position="524"/>
    </location>
</feature>
<reference evidence="2" key="1">
    <citation type="submission" date="2020-08" db="EMBL/GenBank/DDBJ databases">
        <title>Multicomponent nature underlies the extraordinary mechanical properties of spider dragline silk.</title>
        <authorList>
            <person name="Kono N."/>
            <person name="Nakamura H."/>
            <person name="Mori M."/>
            <person name="Yoshida Y."/>
            <person name="Ohtoshi R."/>
            <person name="Malay A.D."/>
            <person name="Moran D.A.P."/>
            <person name="Tomita M."/>
            <person name="Numata K."/>
            <person name="Arakawa K."/>
        </authorList>
    </citation>
    <scope>NUCLEOTIDE SEQUENCE</scope>
</reference>
<comment type="caution">
    <text evidence="2">The sequence shown here is derived from an EMBL/GenBank/DDBJ whole genome shotgun (WGS) entry which is preliminary data.</text>
</comment>
<feature type="compositionally biased region" description="Basic and acidic residues" evidence="1">
    <location>
        <begin position="640"/>
        <end position="651"/>
    </location>
</feature>
<name>A0A8X6YCS8_9ARAC</name>
<dbReference type="AlphaFoldDB" id="A0A8X6YCS8"/>
<evidence type="ECO:0000313" key="2">
    <source>
        <dbReference type="EMBL" id="GFY68505.1"/>
    </source>
</evidence>
<dbReference type="EMBL" id="BMAV01017102">
    <property type="protein sequence ID" value="GFY68505.1"/>
    <property type="molecule type" value="Genomic_DNA"/>
</dbReference>
<gene>
    <name evidence="2" type="primary">AVEN_215341_2</name>
    <name evidence="2" type="ORF">TNIN_201272</name>
</gene>
<feature type="region of interest" description="Disordered" evidence="1">
    <location>
        <begin position="50"/>
        <end position="263"/>
    </location>
</feature>
<proteinExistence type="predicted"/>